<reference evidence="4" key="1">
    <citation type="submission" date="2019-08" db="EMBL/GenBank/DDBJ databases">
        <authorList>
            <person name="Kucharzyk K."/>
            <person name="Murdoch R.W."/>
            <person name="Higgins S."/>
            <person name="Loffler F."/>
        </authorList>
    </citation>
    <scope>NUCLEOTIDE SEQUENCE</scope>
</reference>
<gene>
    <name evidence="4" type="ORF">SDC9_34914</name>
</gene>
<evidence type="ECO:0008006" key="5">
    <source>
        <dbReference type="Google" id="ProtNLM"/>
    </source>
</evidence>
<dbReference type="InterPro" id="IPR024930">
    <property type="entry name" value="Skp_dom_sf"/>
</dbReference>
<dbReference type="SUPFAM" id="SSF111384">
    <property type="entry name" value="OmpH-like"/>
    <property type="match status" value="1"/>
</dbReference>
<keyword evidence="2" id="KW-0732">Signal</keyword>
<dbReference type="AlphaFoldDB" id="A0A644VCN3"/>
<accession>A0A644VCN3</accession>
<dbReference type="Gene3D" id="3.30.910.20">
    <property type="entry name" value="Skp domain"/>
    <property type="match status" value="1"/>
</dbReference>
<dbReference type="PANTHER" id="PTHR35089:SF1">
    <property type="entry name" value="CHAPERONE PROTEIN SKP"/>
    <property type="match status" value="1"/>
</dbReference>
<evidence type="ECO:0000256" key="3">
    <source>
        <dbReference type="SAM" id="Coils"/>
    </source>
</evidence>
<dbReference type="PANTHER" id="PTHR35089">
    <property type="entry name" value="CHAPERONE PROTEIN SKP"/>
    <property type="match status" value="1"/>
</dbReference>
<dbReference type="GO" id="GO:0051082">
    <property type="term" value="F:unfolded protein binding"/>
    <property type="evidence" value="ECO:0007669"/>
    <property type="project" value="InterPro"/>
</dbReference>
<dbReference type="GO" id="GO:0050821">
    <property type="term" value="P:protein stabilization"/>
    <property type="evidence" value="ECO:0007669"/>
    <property type="project" value="TreeGrafter"/>
</dbReference>
<name>A0A644VCN3_9ZZZZ</name>
<dbReference type="SMART" id="SM00935">
    <property type="entry name" value="OmpH"/>
    <property type="match status" value="1"/>
</dbReference>
<comment type="similarity">
    <text evidence="1">Belongs to the Skp family.</text>
</comment>
<comment type="caution">
    <text evidence="4">The sequence shown here is derived from an EMBL/GenBank/DDBJ whole genome shotgun (WGS) entry which is preliminary data.</text>
</comment>
<dbReference type="GO" id="GO:0005829">
    <property type="term" value="C:cytosol"/>
    <property type="evidence" value="ECO:0007669"/>
    <property type="project" value="TreeGrafter"/>
</dbReference>
<organism evidence="4">
    <name type="scientific">bioreactor metagenome</name>
    <dbReference type="NCBI Taxonomy" id="1076179"/>
    <lineage>
        <taxon>unclassified sequences</taxon>
        <taxon>metagenomes</taxon>
        <taxon>ecological metagenomes</taxon>
    </lineage>
</organism>
<dbReference type="EMBL" id="VSSQ01000267">
    <property type="protein sequence ID" value="MPL88885.1"/>
    <property type="molecule type" value="Genomic_DNA"/>
</dbReference>
<evidence type="ECO:0000313" key="4">
    <source>
        <dbReference type="EMBL" id="MPL88885.1"/>
    </source>
</evidence>
<proteinExistence type="inferred from homology"/>
<keyword evidence="3" id="KW-0175">Coiled coil</keyword>
<evidence type="ECO:0000256" key="2">
    <source>
        <dbReference type="ARBA" id="ARBA00022729"/>
    </source>
</evidence>
<sequence length="139" mass="15177">MKNKLIALVCSLLMVFGFTTTALAADQSALVGFVNVQYVLQNYPGIKDILQQISDEKVKLQSQYNEQAQNMSDADKNALNANISKEYSAFETNTMAPVQKKIQKAIAKVAKSNGILNVVNSNSMLFGGKDLTEEVVKAL</sequence>
<feature type="coiled-coil region" evidence="3">
    <location>
        <begin position="50"/>
        <end position="77"/>
    </location>
</feature>
<protein>
    <recommendedName>
        <fullName evidence="5">Chaperone protein Skp</fullName>
    </recommendedName>
</protein>
<dbReference type="InterPro" id="IPR005632">
    <property type="entry name" value="Chaperone_Skp"/>
</dbReference>
<evidence type="ECO:0000256" key="1">
    <source>
        <dbReference type="ARBA" id="ARBA00009091"/>
    </source>
</evidence>
<dbReference type="Pfam" id="PF03938">
    <property type="entry name" value="OmpH"/>
    <property type="match status" value="1"/>
</dbReference>